<name>A0A949U1L0_9CLOT</name>
<dbReference type="Pfam" id="PF06271">
    <property type="entry name" value="RDD"/>
    <property type="match status" value="1"/>
</dbReference>
<evidence type="ECO:0000256" key="6">
    <source>
        <dbReference type="SAM" id="Phobius"/>
    </source>
</evidence>
<keyword evidence="9" id="KW-1185">Reference proteome</keyword>
<dbReference type="GO" id="GO:0016020">
    <property type="term" value="C:membrane"/>
    <property type="evidence" value="ECO:0007669"/>
    <property type="project" value="UniProtKB-SubCell"/>
</dbReference>
<feature type="domain" description="RDD" evidence="7">
    <location>
        <begin position="161"/>
        <end position="232"/>
    </location>
</feature>
<evidence type="ECO:0000256" key="2">
    <source>
        <dbReference type="ARBA" id="ARBA00022692"/>
    </source>
</evidence>
<keyword evidence="2 6" id="KW-0812">Transmembrane</keyword>
<dbReference type="EMBL" id="JAEEGC010000199">
    <property type="protein sequence ID" value="MBV7276698.1"/>
    <property type="molecule type" value="Genomic_DNA"/>
</dbReference>
<feature type="compositionally biased region" description="Acidic residues" evidence="5">
    <location>
        <begin position="105"/>
        <end position="114"/>
    </location>
</feature>
<dbReference type="Proteomes" id="UP000694308">
    <property type="component" value="Unassembled WGS sequence"/>
</dbReference>
<feature type="region of interest" description="Disordered" evidence="5">
    <location>
        <begin position="1"/>
        <end position="148"/>
    </location>
</feature>
<feature type="transmembrane region" description="Helical" evidence="6">
    <location>
        <begin position="196"/>
        <end position="212"/>
    </location>
</feature>
<dbReference type="RefSeq" id="WP_218323778.1">
    <property type="nucleotide sequence ID" value="NZ_JAEEGC010000199.1"/>
</dbReference>
<feature type="compositionally biased region" description="Basic and acidic residues" evidence="5">
    <location>
        <begin position="115"/>
        <end position="136"/>
    </location>
</feature>
<evidence type="ECO:0000256" key="1">
    <source>
        <dbReference type="ARBA" id="ARBA00004141"/>
    </source>
</evidence>
<keyword evidence="3 6" id="KW-1133">Transmembrane helix</keyword>
<dbReference type="InterPro" id="IPR010432">
    <property type="entry name" value="RDD"/>
</dbReference>
<keyword evidence="4 6" id="KW-0472">Membrane</keyword>
<evidence type="ECO:0000313" key="8">
    <source>
        <dbReference type="EMBL" id="MBV7276698.1"/>
    </source>
</evidence>
<proteinExistence type="predicted"/>
<feature type="compositionally biased region" description="Basic and acidic residues" evidence="5">
    <location>
        <begin position="7"/>
        <end position="41"/>
    </location>
</feature>
<evidence type="ECO:0000256" key="4">
    <source>
        <dbReference type="ARBA" id="ARBA00023136"/>
    </source>
</evidence>
<evidence type="ECO:0000256" key="3">
    <source>
        <dbReference type="ARBA" id="ARBA00022989"/>
    </source>
</evidence>
<evidence type="ECO:0000256" key="5">
    <source>
        <dbReference type="SAM" id="MobiDB-lite"/>
    </source>
</evidence>
<evidence type="ECO:0000313" key="9">
    <source>
        <dbReference type="Proteomes" id="UP000694308"/>
    </source>
</evidence>
<feature type="compositionally biased region" description="Basic and acidic residues" evidence="5">
    <location>
        <begin position="50"/>
        <end position="104"/>
    </location>
</feature>
<organism evidence="8 9">
    <name type="scientific">Clostridium thailandense</name>
    <dbReference type="NCBI Taxonomy" id="2794346"/>
    <lineage>
        <taxon>Bacteria</taxon>
        <taxon>Bacillati</taxon>
        <taxon>Bacillota</taxon>
        <taxon>Clostridia</taxon>
        <taxon>Eubacteriales</taxon>
        <taxon>Clostridiaceae</taxon>
        <taxon>Clostridium</taxon>
    </lineage>
</organism>
<reference evidence="8" key="1">
    <citation type="submission" date="2020-12" db="EMBL/GenBank/DDBJ databases">
        <title>Clostridium thailandense sp. nov., a novel acetogenic bacterium isolated from peat land soil in Thailand.</title>
        <authorList>
            <person name="Chaikitkaew S."/>
            <person name="Birkeland N.K."/>
        </authorList>
    </citation>
    <scope>NUCLEOTIDE SEQUENCE</scope>
    <source>
        <strain evidence="8">PL3</strain>
    </source>
</reference>
<dbReference type="AlphaFoldDB" id="A0A949U1L0"/>
<sequence>MDEELKDEGILIDGKEAKRQFLEELRSKNEEESRKEEEEKNNQNNEDEEEKKKQFLEEVRKNLEDKKVEGKKISEDDNLKIENKDIVDNNDDSKTEKSEGKVENDDQSSSEEISEDKVSEDKVSEDKVSEENKEENVDTALVSSDNTENKGKNLLDGTAKASLIDTALTAVVSVFGVYIFDLILRIFGYYVVDFKGVYIILFLIILVLYPIIMHHSKQGKTLGQKIGKMEVKEREE</sequence>
<feature type="transmembrane region" description="Helical" evidence="6">
    <location>
        <begin position="167"/>
        <end position="190"/>
    </location>
</feature>
<comment type="subcellular location">
    <subcellularLocation>
        <location evidence="1">Membrane</location>
        <topology evidence="1">Multi-pass membrane protein</topology>
    </subcellularLocation>
</comment>
<evidence type="ECO:0000259" key="7">
    <source>
        <dbReference type="Pfam" id="PF06271"/>
    </source>
</evidence>
<accession>A0A949U1L0</accession>
<comment type="caution">
    <text evidence="8">The sequence shown here is derived from an EMBL/GenBank/DDBJ whole genome shotgun (WGS) entry which is preliminary data.</text>
</comment>
<protein>
    <submittedName>
        <fullName evidence="8">RDD family protein</fullName>
    </submittedName>
</protein>
<gene>
    <name evidence="8" type="ORF">I6U48_27880</name>
</gene>